<dbReference type="AlphaFoldDB" id="A0A4Q0M3S7"/>
<feature type="region of interest" description="Disordered" evidence="1">
    <location>
        <begin position="1"/>
        <end position="80"/>
    </location>
</feature>
<reference evidence="2 3" key="1">
    <citation type="submission" date="2018-12" db="EMBL/GenBank/DDBJ databases">
        <title>bacterium Hansschlegelia zhihuaiae S113.</title>
        <authorList>
            <person name="He J."/>
        </authorList>
    </citation>
    <scope>NUCLEOTIDE SEQUENCE [LARGE SCALE GENOMIC DNA]</scope>
    <source>
        <strain evidence="2 3">S 113</strain>
    </source>
</reference>
<sequence>MNDTATKDLSATERRVAAAKANADHLGERVERRARETRDDRAAADRERKRQAKALRRDLRPRTSDGVGPTPHTRRQRRDSGLQAMMNAGLIWPEMRDAAAEIEEVFHAQTAGLMAKGRDYGAARGRSTASVNDRLSLAYALRYKPWADELSAAYKAGGRPALAITVAIVIDDMTLTQAERDFHMRRIVIQHIVRRSLLRYAEISRRVAPGATERLDREHPDAARGARIPLAA</sequence>
<dbReference type="Proteomes" id="UP000289708">
    <property type="component" value="Unassembled WGS sequence"/>
</dbReference>
<evidence type="ECO:0000313" key="3">
    <source>
        <dbReference type="Proteomes" id="UP000289708"/>
    </source>
</evidence>
<accession>A0A4Q0M3S7</accession>
<proteinExistence type="predicted"/>
<feature type="compositionally biased region" description="Basic and acidic residues" evidence="1">
    <location>
        <begin position="10"/>
        <end position="48"/>
    </location>
</feature>
<dbReference type="EMBL" id="RYFI01000032">
    <property type="protein sequence ID" value="RXF67567.1"/>
    <property type="molecule type" value="Genomic_DNA"/>
</dbReference>
<name>A0A4Q0M3S7_9HYPH</name>
<dbReference type="RefSeq" id="WP_128779469.1">
    <property type="nucleotide sequence ID" value="NZ_RYFI01000032.1"/>
</dbReference>
<protein>
    <submittedName>
        <fullName evidence="2">Uncharacterized protein</fullName>
    </submittedName>
</protein>
<keyword evidence="3" id="KW-1185">Reference proteome</keyword>
<comment type="caution">
    <text evidence="2">The sequence shown here is derived from an EMBL/GenBank/DDBJ whole genome shotgun (WGS) entry which is preliminary data.</text>
</comment>
<gene>
    <name evidence="2" type="ORF">EK403_21285</name>
</gene>
<organism evidence="2 3">
    <name type="scientific">Hansschlegelia zhihuaiae</name>
    <dbReference type="NCBI Taxonomy" id="405005"/>
    <lineage>
        <taxon>Bacteria</taxon>
        <taxon>Pseudomonadati</taxon>
        <taxon>Pseudomonadota</taxon>
        <taxon>Alphaproteobacteria</taxon>
        <taxon>Hyphomicrobiales</taxon>
        <taxon>Methylopilaceae</taxon>
        <taxon>Hansschlegelia</taxon>
    </lineage>
</organism>
<evidence type="ECO:0000256" key="1">
    <source>
        <dbReference type="SAM" id="MobiDB-lite"/>
    </source>
</evidence>
<evidence type="ECO:0000313" key="2">
    <source>
        <dbReference type="EMBL" id="RXF67567.1"/>
    </source>
</evidence>